<dbReference type="RefSeq" id="WP_074656203.1">
    <property type="nucleotide sequence ID" value="NZ_FNSD01000002.1"/>
</dbReference>
<keyword evidence="5 6" id="KW-0472">Membrane</keyword>
<keyword evidence="4 6" id="KW-1133">Transmembrane helix</keyword>
<gene>
    <name evidence="7" type="ORF">SAMN05443244_4030</name>
</gene>
<evidence type="ECO:0000313" key="7">
    <source>
        <dbReference type="EMBL" id="SEC88055.1"/>
    </source>
</evidence>
<comment type="subcellular location">
    <subcellularLocation>
        <location evidence="1">Cell membrane</location>
        <topology evidence="1">Multi-pass membrane protein</topology>
    </subcellularLocation>
</comment>
<feature type="transmembrane region" description="Helical" evidence="6">
    <location>
        <begin position="21"/>
        <end position="52"/>
    </location>
</feature>
<dbReference type="AlphaFoldDB" id="A0A1H4W478"/>
<feature type="transmembrane region" description="Helical" evidence="6">
    <location>
        <begin position="132"/>
        <end position="157"/>
    </location>
</feature>
<organism evidence="7 8">
    <name type="scientific">Terriglobus roseus</name>
    <dbReference type="NCBI Taxonomy" id="392734"/>
    <lineage>
        <taxon>Bacteria</taxon>
        <taxon>Pseudomonadati</taxon>
        <taxon>Acidobacteriota</taxon>
        <taxon>Terriglobia</taxon>
        <taxon>Terriglobales</taxon>
        <taxon>Acidobacteriaceae</taxon>
        <taxon>Terriglobus</taxon>
    </lineage>
</organism>
<keyword evidence="2" id="KW-1003">Cell membrane</keyword>
<feature type="transmembrane region" description="Helical" evidence="6">
    <location>
        <begin position="64"/>
        <end position="82"/>
    </location>
</feature>
<name>A0A1H4W478_9BACT</name>
<evidence type="ECO:0000256" key="4">
    <source>
        <dbReference type="ARBA" id="ARBA00022989"/>
    </source>
</evidence>
<sequence>MTRTPPTRPSEDNLRVWCCGYLSVAEVAIYVILGVLLCAAAAVGIAGAVHLLWVSIKDWTGTKAVFELIDRLLFVLMLVEILHTVRISIKSHMLVVEPFLIVGLIAIVRRLLVLTLQAEALTSNNSGAQNGAMFHSAMIEMGVLGGLVAVLVTAIYAMRRTRPKAADAELKDIVADTQ</sequence>
<dbReference type="EMBL" id="FNSD01000002">
    <property type="protein sequence ID" value="SEC88055.1"/>
    <property type="molecule type" value="Genomic_DNA"/>
</dbReference>
<evidence type="ECO:0000256" key="3">
    <source>
        <dbReference type="ARBA" id="ARBA00022692"/>
    </source>
</evidence>
<keyword evidence="3 6" id="KW-0812">Transmembrane</keyword>
<proteinExistence type="predicted"/>
<evidence type="ECO:0000256" key="5">
    <source>
        <dbReference type="ARBA" id="ARBA00023136"/>
    </source>
</evidence>
<dbReference type="Pfam" id="PF06146">
    <property type="entry name" value="PsiE"/>
    <property type="match status" value="1"/>
</dbReference>
<dbReference type="Proteomes" id="UP000182409">
    <property type="component" value="Unassembled WGS sequence"/>
</dbReference>
<evidence type="ECO:0000256" key="2">
    <source>
        <dbReference type="ARBA" id="ARBA00022475"/>
    </source>
</evidence>
<reference evidence="7 8" key="1">
    <citation type="submission" date="2016-10" db="EMBL/GenBank/DDBJ databases">
        <authorList>
            <person name="de Groot N.N."/>
        </authorList>
    </citation>
    <scope>NUCLEOTIDE SEQUENCE [LARGE SCALE GENOMIC DNA]</scope>
    <source>
        <strain evidence="7 8">AB35.6</strain>
    </source>
</reference>
<protein>
    <submittedName>
        <fullName evidence="7">Phosphate-starvation-inducible E</fullName>
    </submittedName>
</protein>
<dbReference type="OrthoDB" id="32928at2"/>
<dbReference type="InterPro" id="IPR020948">
    <property type="entry name" value="P_starv_induced_PsiE-like"/>
</dbReference>
<evidence type="ECO:0000256" key="1">
    <source>
        <dbReference type="ARBA" id="ARBA00004651"/>
    </source>
</evidence>
<accession>A0A1H4W478</accession>
<feature type="transmembrane region" description="Helical" evidence="6">
    <location>
        <begin position="94"/>
        <end position="112"/>
    </location>
</feature>
<dbReference type="GO" id="GO:0005886">
    <property type="term" value="C:plasma membrane"/>
    <property type="evidence" value="ECO:0007669"/>
    <property type="project" value="UniProtKB-SubCell"/>
</dbReference>
<evidence type="ECO:0000313" key="8">
    <source>
        <dbReference type="Proteomes" id="UP000182409"/>
    </source>
</evidence>
<evidence type="ECO:0000256" key="6">
    <source>
        <dbReference type="SAM" id="Phobius"/>
    </source>
</evidence>